<dbReference type="InterPro" id="IPR008250">
    <property type="entry name" value="ATPase_P-typ_transduc_dom_A_sf"/>
</dbReference>
<feature type="binding site" evidence="14">
    <location>
        <position position="510"/>
    </location>
    <ligand>
        <name>ATP</name>
        <dbReference type="ChEBI" id="CHEBI:30616"/>
    </ligand>
</feature>
<dbReference type="SFLD" id="SFLDF00027">
    <property type="entry name" value="p-type_atpase"/>
    <property type="match status" value="1"/>
</dbReference>
<feature type="binding site" evidence="14">
    <location>
        <position position="642"/>
    </location>
    <ligand>
        <name>ATP</name>
        <dbReference type="ChEBI" id="CHEBI:30616"/>
    </ligand>
</feature>
<feature type="binding site" evidence="14">
    <location>
        <position position="392"/>
    </location>
    <ligand>
        <name>ATP</name>
        <dbReference type="ChEBI" id="CHEBI:30616"/>
    </ligand>
</feature>
<feature type="domain" description="P-type ATPase A" evidence="17">
    <location>
        <begin position="106"/>
        <end position="249"/>
    </location>
</feature>
<dbReference type="PRINTS" id="PR00119">
    <property type="entry name" value="CATATPASE"/>
</dbReference>
<dbReference type="RefSeq" id="XP_068353654.1">
    <property type="nucleotide sequence ID" value="XM_068508668.1"/>
</dbReference>
<feature type="binding site" evidence="14">
    <location>
        <position position="390"/>
    </location>
    <ligand>
        <name>ATP</name>
        <dbReference type="ChEBI" id="CHEBI:30616"/>
    </ligand>
</feature>
<evidence type="ECO:0000256" key="6">
    <source>
        <dbReference type="ARBA" id="ARBA00022741"/>
    </source>
</evidence>
<dbReference type="EC" id="7.6.2.1" evidence="16"/>
<evidence type="ECO:0000256" key="9">
    <source>
        <dbReference type="ARBA" id="ARBA00022967"/>
    </source>
</evidence>
<evidence type="ECO:0000256" key="16">
    <source>
        <dbReference type="RuleBase" id="RU362033"/>
    </source>
</evidence>
<feature type="binding site" evidence="14">
    <location>
        <position position="755"/>
    </location>
    <ligand>
        <name>ATP</name>
        <dbReference type="ChEBI" id="CHEBI:30616"/>
    </ligand>
</feature>
<evidence type="ECO:0000259" key="18">
    <source>
        <dbReference type="Pfam" id="PF16209"/>
    </source>
</evidence>
<evidence type="ECO:0000256" key="11">
    <source>
        <dbReference type="ARBA" id="ARBA00023136"/>
    </source>
</evidence>
<evidence type="ECO:0000256" key="12">
    <source>
        <dbReference type="ARBA" id="ARBA00034036"/>
    </source>
</evidence>
<accession>A0A1J4JSM1</accession>
<feature type="transmembrane region" description="Helical" evidence="16">
    <location>
        <begin position="321"/>
        <end position="340"/>
    </location>
</feature>
<dbReference type="VEuPathDB" id="TrichDB:TRFO_32749"/>
<dbReference type="InterPro" id="IPR023298">
    <property type="entry name" value="ATPase_P-typ_TM_dom_sf"/>
</dbReference>
<organism evidence="20 21">
    <name type="scientific">Tritrichomonas foetus</name>
    <dbReference type="NCBI Taxonomy" id="1144522"/>
    <lineage>
        <taxon>Eukaryota</taxon>
        <taxon>Metamonada</taxon>
        <taxon>Parabasalia</taxon>
        <taxon>Tritrichomonadida</taxon>
        <taxon>Tritrichomonadidae</taxon>
        <taxon>Tritrichomonas</taxon>
    </lineage>
</organism>
<dbReference type="SUPFAM" id="SSF81660">
    <property type="entry name" value="Metal cation-transporting ATPase, ATP-binding domain N"/>
    <property type="match status" value="1"/>
</dbReference>
<evidence type="ECO:0000313" key="20">
    <source>
        <dbReference type="EMBL" id="OHT00518.1"/>
    </source>
</evidence>
<dbReference type="InterPro" id="IPR023299">
    <property type="entry name" value="ATPase_P-typ_cyto_dom_N"/>
</dbReference>
<comment type="subcellular location">
    <subcellularLocation>
        <location evidence="2">Endomembrane system</location>
    </subcellularLocation>
    <subcellularLocation>
        <location evidence="1 16">Membrane</location>
        <topology evidence="1 16">Multi-pass membrane protein</topology>
    </subcellularLocation>
</comment>
<dbReference type="GO" id="GO:0045332">
    <property type="term" value="P:phospholipid translocation"/>
    <property type="evidence" value="ECO:0007669"/>
    <property type="project" value="TreeGrafter"/>
</dbReference>
<feature type="binding site" evidence="14">
    <location>
        <position position="564"/>
    </location>
    <ligand>
        <name>ATP</name>
        <dbReference type="ChEBI" id="CHEBI:30616"/>
    </ligand>
</feature>
<reference evidence="20" key="1">
    <citation type="submission" date="2016-10" db="EMBL/GenBank/DDBJ databases">
        <authorList>
            <person name="Benchimol M."/>
            <person name="Almeida L.G."/>
            <person name="Vasconcelos A.T."/>
            <person name="Perreira-Neves A."/>
            <person name="Rosa I.A."/>
            <person name="Tasca T."/>
            <person name="Bogo M.R."/>
            <person name="de Souza W."/>
        </authorList>
    </citation>
    <scope>NUCLEOTIDE SEQUENCE [LARGE SCALE GENOMIC DNA]</scope>
    <source>
        <strain evidence="20">K</strain>
    </source>
</reference>
<evidence type="ECO:0000259" key="19">
    <source>
        <dbReference type="Pfam" id="PF16212"/>
    </source>
</evidence>
<feature type="binding site" evidence="14">
    <location>
        <position position="756"/>
    </location>
    <ligand>
        <name>ATP</name>
        <dbReference type="ChEBI" id="CHEBI:30616"/>
    </ligand>
</feature>
<dbReference type="InterPro" id="IPR059000">
    <property type="entry name" value="ATPase_P-type_domA"/>
</dbReference>
<dbReference type="NCBIfam" id="TIGR01652">
    <property type="entry name" value="ATPase-Plipid"/>
    <property type="match status" value="1"/>
</dbReference>
<feature type="transmembrane region" description="Helical" evidence="16">
    <location>
        <begin position="839"/>
        <end position="860"/>
    </location>
</feature>
<dbReference type="Proteomes" id="UP000179807">
    <property type="component" value="Unassembled WGS sequence"/>
</dbReference>
<dbReference type="PANTHER" id="PTHR24092">
    <property type="entry name" value="PROBABLE PHOSPHOLIPID-TRANSPORTING ATPASE"/>
    <property type="match status" value="1"/>
</dbReference>
<evidence type="ECO:0000313" key="21">
    <source>
        <dbReference type="Proteomes" id="UP000179807"/>
    </source>
</evidence>
<evidence type="ECO:0000256" key="3">
    <source>
        <dbReference type="ARBA" id="ARBA00008109"/>
    </source>
</evidence>
<feature type="transmembrane region" description="Helical" evidence="16">
    <location>
        <begin position="963"/>
        <end position="982"/>
    </location>
</feature>
<feature type="domain" description="P-type ATPase C-terminal" evidence="19">
    <location>
        <begin position="779"/>
        <end position="1029"/>
    </location>
</feature>
<comment type="similarity">
    <text evidence="3 16">Belongs to the cation transport ATPase (P-type) (TC 3.A.3) family. Type IV subfamily.</text>
</comment>
<feature type="transmembrane region" description="Helical" evidence="16">
    <location>
        <begin position="36"/>
        <end position="61"/>
    </location>
</feature>
<dbReference type="AlphaFoldDB" id="A0A1J4JSM1"/>
<dbReference type="InterPro" id="IPR006539">
    <property type="entry name" value="P-type_ATPase_IV"/>
</dbReference>
<feature type="transmembrane region" description="Helical" evidence="16">
    <location>
        <begin position="1002"/>
        <end position="1022"/>
    </location>
</feature>
<dbReference type="Pfam" id="PF16212">
    <property type="entry name" value="PhoLip_ATPase_C"/>
    <property type="match status" value="1"/>
</dbReference>
<feature type="binding site" evidence="15">
    <location>
        <position position="390"/>
    </location>
    <ligand>
        <name>Mg(2+)</name>
        <dbReference type="ChEBI" id="CHEBI:18420"/>
    </ligand>
</feature>
<feature type="binding site" evidence="15">
    <location>
        <position position="392"/>
    </location>
    <ligand>
        <name>Mg(2+)</name>
        <dbReference type="ChEBI" id="CHEBI:18420"/>
    </ligand>
</feature>
<feature type="transmembrane region" description="Helical" evidence="16">
    <location>
        <begin position="73"/>
        <end position="93"/>
    </location>
</feature>
<feature type="transmembrane region" description="Helical" evidence="16">
    <location>
        <begin position="808"/>
        <end position="827"/>
    </location>
</feature>
<sequence length="1089" mass="125406">MPISFLSMTKYRIFSINSDANTSYCKNSIKNNKYNVFNFIPLVLMIQFSRFTNMYFLMVAASQVFKEISPVDLLTTWIPIFIIFVITMIREAFDDIKRRKEDSALNHKKYHVIRSDQEIYIKSCLIQVGDIVILHENEKTPADLILLKVDGNLQACSIQTSSLDGETNLKDIYPIRITKNKNYEEIRLLKGQISCNTPNPEIYYLSGKITLSNGEECHLSKDNFIQFGTTIINSHTIYGIVCYAGKDTKIALNSQKAPVKWTKLEHFLDSCSLFVFTLQLILALTIGTYANYYTEFHSQYFTYLRYDLYGDPGDINGWKRWLFLFLRFFLLTTSMIPISLKLTIDICKFIYGFWISHDLHLIDKNKRIKPLVNNSSVIEDLGAIEYMFVDKTGTLTENVMKFKKLAVESQIYGHSMDADSILLDNSFKSSILNRENENDIMALFCLSFCHTVKFKDSKINISNSPEDTALIEGLIELGVHLNFDESVFTIESENLGIERQEFQVISIIPFSYERKRMSVLLHKLNSEKYYLFSKGSPDSIANISKSKYSNYDLQINQLASLGYRILGLSYRTLSEEEAVSVSQYLSRSMNDDAEYKDATFQVEQNSELLGIAAVEDRLQEKTGETIEILRQAGIKIWMITGDIFQTACNISFSARLIGNDGPFILIKETDEYDLGQVLDNIESFIDSLPKTESFYLAIDDFYDLLLNDYKEQFFRIAMKAKSVICSRASPNIKADVVKCIKDKKKITLAIGDGGNDIPMISIAHIGVGIIGREGRQAAAASDFAFTNFRFLTRLLLIHGRYSMHRTSWLTQFCFYKSAIFCLIQVLYMTQNAWSASSYFNNFNVMSYNAIFTILPVIFYVQDKDMCESSVLLHPYIYSDSQHSIFCNRRTFFWWYIRAFFQAFSLYSVSAVYVFDPEATNVDGSAYSLDEAQQITFSALILIVILTVTLDSHHMTILNLIFTWGNWIIFILLSVVANLVYSLEITKDFYLVVWRVLTNPIDWIAMITMVSLSVFVPFILSTLKKTLYPSRTERLHSIEIKKQSEFQPEYFVSNEKEINDVLFLDEKYNPKTVWDKTHSICYPFCPCSNH</sequence>
<feature type="binding site" evidence="15">
    <location>
        <position position="752"/>
    </location>
    <ligand>
        <name>Mg(2+)</name>
        <dbReference type="ChEBI" id="CHEBI:18420"/>
    </ligand>
</feature>
<comment type="caution">
    <text evidence="20">The sequence shown here is derived from an EMBL/GenBank/DDBJ whole genome shotgun (WGS) entry which is preliminary data.</text>
</comment>
<dbReference type="SUPFAM" id="SSF56784">
    <property type="entry name" value="HAD-like"/>
    <property type="match status" value="1"/>
</dbReference>
<gene>
    <name evidence="20" type="primary">ALA2</name>
    <name evidence="20" type="ORF">TRFO_32749</name>
</gene>
<comment type="catalytic activity">
    <reaction evidence="12 16">
        <text>ATP + H2O + phospholipidSide 1 = ADP + phosphate + phospholipidSide 2.</text>
        <dbReference type="EC" id="7.6.2.1"/>
    </reaction>
</comment>
<dbReference type="GO" id="GO:0005524">
    <property type="term" value="F:ATP binding"/>
    <property type="evidence" value="ECO:0007669"/>
    <property type="project" value="UniProtKB-UniRule"/>
</dbReference>
<evidence type="ECO:0000256" key="15">
    <source>
        <dbReference type="PIRSR" id="PIRSR606539-3"/>
    </source>
</evidence>
<dbReference type="SUPFAM" id="SSF81665">
    <property type="entry name" value="Calcium ATPase, transmembrane domain M"/>
    <property type="match status" value="1"/>
</dbReference>
<keyword evidence="11 16" id="KW-0472">Membrane</keyword>
<dbReference type="SFLD" id="SFLDG00002">
    <property type="entry name" value="C1.7:_P-type_atpase_like"/>
    <property type="match status" value="1"/>
</dbReference>
<keyword evidence="10 16" id="KW-1133">Transmembrane helix</keyword>
<name>A0A1J4JSM1_9EUKA</name>
<feature type="binding site" evidence="14">
    <location>
        <position position="534"/>
    </location>
    <ligand>
        <name>ATP</name>
        <dbReference type="ChEBI" id="CHEBI:30616"/>
    </ligand>
</feature>
<evidence type="ECO:0000256" key="2">
    <source>
        <dbReference type="ARBA" id="ARBA00004308"/>
    </source>
</evidence>
<feature type="transmembrane region" description="Helical" evidence="16">
    <location>
        <begin position="934"/>
        <end position="951"/>
    </location>
</feature>
<dbReference type="InterPro" id="IPR032630">
    <property type="entry name" value="P_typ_ATPase_c"/>
</dbReference>
<feature type="transmembrane region" description="Helical" evidence="16">
    <location>
        <begin position="273"/>
        <end position="292"/>
    </location>
</feature>
<dbReference type="GO" id="GO:0016887">
    <property type="term" value="F:ATP hydrolysis activity"/>
    <property type="evidence" value="ECO:0007669"/>
    <property type="project" value="InterPro"/>
</dbReference>
<dbReference type="InterPro" id="IPR023214">
    <property type="entry name" value="HAD_sf"/>
</dbReference>
<dbReference type="InterPro" id="IPR044492">
    <property type="entry name" value="P_typ_ATPase_HD_dom"/>
</dbReference>
<feature type="binding site" evidence="14">
    <location>
        <position position="391"/>
    </location>
    <ligand>
        <name>ATP</name>
        <dbReference type="ChEBI" id="CHEBI:30616"/>
    </ligand>
</feature>
<keyword evidence="6 14" id="KW-0547">Nucleotide-binding</keyword>
<keyword evidence="7 14" id="KW-0067">ATP-binding</keyword>
<feature type="domain" description="P-type ATPase N-terminal" evidence="18">
    <location>
        <begin position="19"/>
        <end position="77"/>
    </location>
</feature>
<protein>
    <recommendedName>
        <fullName evidence="16">Phospholipid-transporting ATPase</fullName>
        <ecNumber evidence="16">7.6.2.1</ecNumber>
    </recommendedName>
</protein>
<dbReference type="OrthoDB" id="377733at2759"/>
<keyword evidence="8 15" id="KW-0460">Magnesium</keyword>
<dbReference type="PANTHER" id="PTHR24092:SF19">
    <property type="entry name" value="PHOSPHOLIPID-TRANSPORTING ATPASE"/>
    <property type="match status" value="1"/>
</dbReference>
<evidence type="ECO:0000259" key="17">
    <source>
        <dbReference type="Pfam" id="PF00122"/>
    </source>
</evidence>
<dbReference type="Gene3D" id="3.40.50.1000">
    <property type="entry name" value="HAD superfamily/HAD-like"/>
    <property type="match status" value="1"/>
</dbReference>
<evidence type="ECO:0000256" key="13">
    <source>
        <dbReference type="PIRSR" id="PIRSR606539-1"/>
    </source>
</evidence>
<feature type="binding site" evidence="15">
    <location>
        <position position="756"/>
    </location>
    <ligand>
        <name>Mg(2+)</name>
        <dbReference type="ChEBI" id="CHEBI:18420"/>
    </ligand>
</feature>
<dbReference type="Pfam" id="PF13246">
    <property type="entry name" value="Cation_ATPase"/>
    <property type="match status" value="1"/>
</dbReference>
<dbReference type="EMBL" id="MLAK01000950">
    <property type="protein sequence ID" value="OHT00518.1"/>
    <property type="molecule type" value="Genomic_DNA"/>
</dbReference>
<dbReference type="NCBIfam" id="TIGR01494">
    <property type="entry name" value="ATPase_P-type"/>
    <property type="match status" value="2"/>
</dbReference>
<dbReference type="InterPro" id="IPR001757">
    <property type="entry name" value="P_typ_ATPase"/>
</dbReference>
<feature type="transmembrane region" description="Helical" evidence="16">
    <location>
        <begin position="892"/>
        <end position="914"/>
    </location>
</feature>
<dbReference type="InterPro" id="IPR018303">
    <property type="entry name" value="ATPase_P-typ_P_site"/>
</dbReference>
<evidence type="ECO:0000256" key="4">
    <source>
        <dbReference type="ARBA" id="ARBA00022692"/>
    </source>
</evidence>
<dbReference type="GO" id="GO:0140326">
    <property type="term" value="F:ATPase-coupled intramembrane lipid transporter activity"/>
    <property type="evidence" value="ECO:0007669"/>
    <property type="project" value="UniProtKB-EC"/>
</dbReference>
<dbReference type="SFLD" id="SFLDS00003">
    <property type="entry name" value="Haloacid_Dehalogenase"/>
    <property type="match status" value="1"/>
</dbReference>
<dbReference type="Pfam" id="PF16209">
    <property type="entry name" value="PhoLip_ATPase_N"/>
    <property type="match status" value="1"/>
</dbReference>
<evidence type="ECO:0000256" key="8">
    <source>
        <dbReference type="ARBA" id="ARBA00022842"/>
    </source>
</evidence>
<dbReference type="SUPFAM" id="SSF81653">
    <property type="entry name" value="Calcium ATPase, transduction domain A"/>
    <property type="match status" value="1"/>
</dbReference>
<dbReference type="InterPro" id="IPR032631">
    <property type="entry name" value="P-type_ATPase_N"/>
</dbReference>
<dbReference type="Gene3D" id="2.70.150.10">
    <property type="entry name" value="Calcium-transporting ATPase, cytoplasmic transduction domain A"/>
    <property type="match status" value="1"/>
</dbReference>
<proteinExistence type="inferred from homology"/>
<feature type="binding site" evidence="14">
    <location>
        <position position="733"/>
    </location>
    <ligand>
        <name>ATP</name>
        <dbReference type="ChEBI" id="CHEBI:30616"/>
    </ligand>
</feature>
<dbReference type="Pfam" id="PF00122">
    <property type="entry name" value="E1-E2_ATPase"/>
    <property type="match status" value="1"/>
</dbReference>
<keyword evidence="5 15" id="KW-0479">Metal-binding</keyword>
<feature type="binding site" evidence="14">
    <location>
        <position position="640"/>
    </location>
    <ligand>
        <name>ATP</name>
        <dbReference type="ChEBI" id="CHEBI:30616"/>
    </ligand>
</feature>
<evidence type="ECO:0000256" key="5">
    <source>
        <dbReference type="ARBA" id="ARBA00022723"/>
    </source>
</evidence>
<dbReference type="Gene3D" id="3.40.1110.10">
    <property type="entry name" value="Calcium-transporting ATPase, cytoplasmic domain N"/>
    <property type="match status" value="1"/>
</dbReference>
<dbReference type="GO" id="GO:0005886">
    <property type="term" value="C:plasma membrane"/>
    <property type="evidence" value="ECO:0007669"/>
    <property type="project" value="TreeGrafter"/>
</dbReference>
<dbReference type="InterPro" id="IPR036412">
    <property type="entry name" value="HAD-like_sf"/>
</dbReference>
<dbReference type="GO" id="GO:0000287">
    <property type="term" value="F:magnesium ion binding"/>
    <property type="evidence" value="ECO:0007669"/>
    <property type="project" value="UniProtKB-UniRule"/>
</dbReference>
<feature type="binding site" evidence="14">
    <location>
        <position position="641"/>
    </location>
    <ligand>
        <name>ATP</name>
        <dbReference type="ChEBI" id="CHEBI:30616"/>
    </ligand>
</feature>
<dbReference type="PROSITE" id="PS00154">
    <property type="entry name" value="ATPASE_E1_E2"/>
    <property type="match status" value="1"/>
</dbReference>
<evidence type="ECO:0000256" key="7">
    <source>
        <dbReference type="ARBA" id="ARBA00022840"/>
    </source>
</evidence>
<evidence type="ECO:0000256" key="14">
    <source>
        <dbReference type="PIRSR" id="PIRSR606539-2"/>
    </source>
</evidence>
<evidence type="ECO:0000256" key="10">
    <source>
        <dbReference type="ARBA" id="ARBA00022989"/>
    </source>
</evidence>
<keyword evidence="4 16" id="KW-0812">Transmembrane</keyword>
<feature type="active site" description="4-aspartylphosphate intermediate" evidence="13">
    <location>
        <position position="390"/>
    </location>
</feature>
<feature type="binding site" evidence="14">
    <location>
        <position position="727"/>
    </location>
    <ligand>
        <name>ATP</name>
        <dbReference type="ChEBI" id="CHEBI:30616"/>
    </ligand>
</feature>
<evidence type="ECO:0000256" key="1">
    <source>
        <dbReference type="ARBA" id="ARBA00004141"/>
    </source>
</evidence>
<comment type="cofactor">
    <cofactor evidence="15">
        <name>Mg(2+)</name>
        <dbReference type="ChEBI" id="CHEBI:18420"/>
    </cofactor>
</comment>
<keyword evidence="9 16" id="KW-1278">Translocase</keyword>
<keyword evidence="21" id="KW-1185">Reference proteome</keyword>
<dbReference type="GeneID" id="94843372"/>